<keyword evidence="10" id="KW-1185">Reference proteome</keyword>
<reference evidence="10" key="1">
    <citation type="submission" date="2020-08" db="EMBL/GenBank/DDBJ databases">
        <title>Lacibacter sp. S13-6-6 genome sequencing.</title>
        <authorList>
            <person name="Jin L."/>
        </authorList>
    </citation>
    <scope>NUCLEOTIDE SEQUENCE [LARGE SCALE GENOMIC DNA]</scope>
    <source>
        <strain evidence="10">S13-6-6</strain>
    </source>
</reference>
<organism evidence="9 10">
    <name type="scientific">Lacibacter sediminis</name>
    <dbReference type="NCBI Taxonomy" id="2760713"/>
    <lineage>
        <taxon>Bacteria</taxon>
        <taxon>Pseudomonadati</taxon>
        <taxon>Bacteroidota</taxon>
        <taxon>Chitinophagia</taxon>
        <taxon>Chitinophagales</taxon>
        <taxon>Chitinophagaceae</taxon>
        <taxon>Lacibacter</taxon>
    </lineage>
</organism>
<keyword evidence="4 7" id="KW-0812">Transmembrane</keyword>
<dbReference type="InterPro" id="IPR005829">
    <property type="entry name" value="Sugar_transporter_CS"/>
</dbReference>
<comment type="subcellular location">
    <subcellularLocation>
        <location evidence="1">Cell membrane</location>
        <topology evidence="1">Multi-pass membrane protein</topology>
    </subcellularLocation>
</comment>
<evidence type="ECO:0000313" key="10">
    <source>
        <dbReference type="Proteomes" id="UP000515344"/>
    </source>
</evidence>
<feature type="transmembrane region" description="Helical" evidence="7">
    <location>
        <begin position="479"/>
        <end position="497"/>
    </location>
</feature>
<dbReference type="PROSITE" id="PS50850">
    <property type="entry name" value="MFS"/>
    <property type="match status" value="1"/>
</dbReference>
<evidence type="ECO:0000256" key="7">
    <source>
        <dbReference type="SAM" id="Phobius"/>
    </source>
</evidence>
<feature type="transmembrane region" description="Helical" evidence="7">
    <location>
        <begin position="84"/>
        <end position="103"/>
    </location>
</feature>
<sequence>MNQPTASSSIWKVIAASSMGTLIEWYDFYIFGMLAKTISVQFFPEGNDVAALLSTLAIFAAGFIVRPFGALLFGRLGDLIGRKYTFLLTLVLMGSATFLIGLVPGYKSIGVLAPILVLLLRLIQGLALGGEYGGAATYVAEHAPANKRGLYTSWIQTTATLGLFVALGVILLVKSSMSNEAFDAEWGGWRYPFWLSILLVGVSIYIRMKMKESPLFAKLKHEGKTSVNPLKESFSHKANFKMVLLALFGAVMGQGVIWYTGQFYAQNFLETRVMIEFGQSRTILLWAILFATPFFVFFGWLSDKIGRKWIMLIGMLLGVLFYRPIYSSFLSSVDPDKIEIVDVKETATPKVVAEPSATGSLRTTTTSYASTNGWAYTVVSKETIKQDGSVTTAQMQYKDRVLPTPVFWKFVWLVFIQIFFVTMVYGPVAAFLVELFPTKIRYTSMSLPYHIGNGVFGGLVPFIGLLLTTSFPADPLVGLWYPIIVAALCFVIGALYLNNKIDPNVND</sequence>
<evidence type="ECO:0000256" key="4">
    <source>
        <dbReference type="ARBA" id="ARBA00022692"/>
    </source>
</evidence>
<keyword evidence="2" id="KW-0813">Transport</keyword>
<evidence type="ECO:0000313" key="9">
    <source>
        <dbReference type="EMBL" id="QNA46335.1"/>
    </source>
</evidence>
<feature type="transmembrane region" description="Helical" evidence="7">
    <location>
        <begin position="191"/>
        <end position="208"/>
    </location>
</feature>
<feature type="transmembrane region" description="Helical" evidence="7">
    <location>
        <begin position="283"/>
        <end position="302"/>
    </location>
</feature>
<dbReference type="PANTHER" id="PTHR43045">
    <property type="entry name" value="SHIKIMATE TRANSPORTER"/>
    <property type="match status" value="1"/>
</dbReference>
<dbReference type="PROSITE" id="PS00217">
    <property type="entry name" value="SUGAR_TRANSPORT_2"/>
    <property type="match status" value="1"/>
</dbReference>
<feature type="transmembrane region" description="Helical" evidence="7">
    <location>
        <begin position="109"/>
        <end position="129"/>
    </location>
</feature>
<feature type="transmembrane region" description="Helical" evidence="7">
    <location>
        <begin position="309"/>
        <end position="326"/>
    </location>
</feature>
<dbReference type="InterPro" id="IPR005828">
    <property type="entry name" value="MFS_sugar_transport-like"/>
</dbReference>
<dbReference type="Proteomes" id="UP000515344">
    <property type="component" value="Chromosome"/>
</dbReference>
<gene>
    <name evidence="9" type="ORF">H4075_09240</name>
</gene>
<keyword evidence="3" id="KW-1003">Cell membrane</keyword>
<evidence type="ECO:0000256" key="1">
    <source>
        <dbReference type="ARBA" id="ARBA00004651"/>
    </source>
</evidence>
<accession>A0A7G5XLI2</accession>
<dbReference type="InterPro" id="IPR020846">
    <property type="entry name" value="MFS_dom"/>
</dbReference>
<dbReference type="SUPFAM" id="SSF103473">
    <property type="entry name" value="MFS general substrate transporter"/>
    <property type="match status" value="1"/>
</dbReference>
<evidence type="ECO:0000256" key="6">
    <source>
        <dbReference type="ARBA" id="ARBA00023136"/>
    </source>
</evidence>
<proteinExistence type="predicted"/>
<feature type="transmembrane region" description="Helical" evidence="7">
    <location>
        <begin position="410"/>
        <end position="435"/>
    </location>
</feature>
<dbReference type="CDD" id="cd17369">
    <property type="entry name" value="MFS_ShiA_like"/>
    <property type="match status" value="1"/>
</dbReference>
<dbReference type="GO" id="GO:0022857">
    <property type="term" value="F:transmembrane transporter activity"/>
    <property type="evidence" value="ECO:0007669"/>
    <property type="project" value="InterPro"/>
</dbReference>
<dbReference type="RefSeq" id="WP_182806152.1">
    <property type="nucleotide sequence ID" value="NZ_CP060007.1"/>
</dbReference>
<feature type="domain" description="Major facilitator superfamily (MFS) profile" evidence="8">
    <location>
        <begin position="13"/>
        <end position="505"/>
    </location>
</feature>
<feature type="transmembrane region" description="Helical" evidence="7">
    <location>
        <begin position="243"/>
        <end position="263"/>
    </location>
</feature>
<dbReference type="InterPro" id="IPR036259">
    <property type="entry name" value="MFS_trans_sf"/>
</dbReference>
<dbReference type="AlphaFoldDB" id="A0A7G5XLI2"/>
<dbReference type="KEGG" id="lacs:H4075_09240"/>
<evidence type="ECO:0000259" key="8">
    <source>
        <dbReference type="PROSITE" id="PS50850"/>
    </source>
</evidence>
<dbReference type="Gene3D" id="1.20.1250.20">
    <property type="entry name" value="MFS general substrate transporter like domains"/>
    <property type="match status" value="2"/>
</dbReference>
<evidence type="ECO:0000256" key="5">
    <source>
        <dbReference type="ARBA" id="ARBA00022989"/>
    </source>
</evidence>
<dbReference type="GO" id="GO:0005886">
    <property type="term" value="C:plasma membrane"/>
    <property type="evidence" value="ECO:0007669"/>
    <property type="project" value="UniProtKB-SubCell"/>
</dbReference>
<evidence type="ECO:0000256" key="2">
    <source>
        <dbReference type="ARBA" id="ARBA00022448"/>
    </source>
</evidence>
<keyword evidence="6 7" id="KW-0472">Membrane</keyword>
<feature type="transmembrane region" description="Helical" evidence="7">
    <location>
        <begin position="49"/>
        <end position="72"/>
    </location>
</feature>
<keyword evidence="5 7" id="KW-1133">Transmembrane helix</keyword>
<dbReference type="FunFam" id="1.20.1250.20:FF:000001">
    <property type="entry name" value="Dicarboxylate MFS transporter"/>
    <property type="match status" value="1"/>
</dbReference>
<dbReference type="EMBL" id="CP060007">
    <property type="protein sequence ID" value="QNA46335.1"/>
    <property type="molecule type" value="Genomic_DNA"/>
</dbReference>
<dbReference type="PANTHER" id="PTHR43045:SF7">
    <property type="entry name" value="MAJOR FACILITATOR SUPERFAMILY TRANSPORTER"/>
    <property type="match status" value="1"/>
</dbReference>
<feature type="transmembrane region" description="Helical" evidence="7">
    <location>
        <begin position="150"/>
        <end position="171"/>
    </location>
</feature>
<feature type="transmembrane region" description="Helical" evidence="7">
    <location>
        <begin position="447"/>
        <end position="467"/>
    </location>
</feature>
<dbReference type="Pfam" id="PF00083">
    <property type="entry name" value="Sugar_tr"/>
    <property type="match status" value="1"/>
</dbReference>
<protein>
    <submittedName>
        <fullName evidence="9">MHS family MFS transporter</fullName>
    </submittedName>
</protein>
<evidence type="ECO:0000256" key="3">
    <source>
        <dbReference type="ARBA" id="ARBA00022475"/>
    </source>
</evidence>
<name>A0A7G5XLI2_9BACT</name>